<evidence type="ECO:0000256" key="1">
    <source>
        <dbReference type="SAM" id="MobiDB-lite"/>
    </source>
</evidence>
<evidence type="ECO:0000313" key="3">
    <source>
        <dbReference type="Proteomes" id="UP001066276"/>
    </source>
</evidence>
<evidence type="ECO:0000313" key="2">
    <source>
        <dbReference type="EMBL" id="KAJ1195266.1"/>
    </source>
</evidence>
<organism evidence="2 3">
    <name type="scientific">Pleurodeles waltl</name>
    <name type="common">Iberian ribbed newt</name>
    <dbReference type="NCBI Taxonomy" id="8319"/>
    <lineage>
        <taxon>Eukaryota</taxon>
        <taxon>Metazoa</taxon>
        <taxon>Chordata</taxon>
        <taxon>Craniata</taxon>
        <taxon>Vertebrata</taxon>
        <taxon>Euteleostomi</taxon>
        <taxon>Amphibia</taxon>
        <taxon>Batrachia</taxon>
        <taxon>Caudata</taxon>
        <taxon>Salamandroidea</taxon>
        <taxon>Salamandridae</taxon>
        <taxon>Pleurodelinae</taxon>
        <taxon>Pleurodeles</taxon>
    </lineage>
</organism>
<keyword evidence="3" id="KW-1185">Reference proteome</keyword>
<sequence>MESGGRVAGEGGDRTSTSVGLLFRVCLSSDVPVLLQGLCVVCGSLTPQRISSLKSGRSRYPMWAAPRGPAARQSFPRPPSSHHPRLSCYSTPPLQPGPLRRKGVMGGLRVLGLPARPHGVSKLRSEAQLLSEQVSPCVVCSLAICIRRDAELSF</sequence>
<proteinExistence type="predicted"/>
<dbReference type="Proteomes" id="UP001066276">
    <property type="component" value="Chromosome 2_2"/>
</dbReference>
<name>A0AAV7V3R7_PLEWA</name>
<comment type="caution">
    <text evidence="2">The sequence shown here is derived from an EMBL/GenBank/DDBJ whole genome shotgun (WGS) entry which is preliminary data.</text>
</comment>
<dbReference type="AlphaFoldDB" id="A0AAV7V3R7"/>
<dbReference type="EMBL" id="JANPWB010000004">
    <property type="protein sequence ID" value="KAJ1195266.1"/>
    <property type="molecule type" value="Genomic_DNA"/>
</dbReference>
<accession>A0AAV7V3R7</accession>
<feature type="region of interest" description="Disordered" evidence="1">
    <location>
        <begin position="66"/>
        <end position="92"/>
    </location>
</feature>
<gene>
    <name evidence="2" type="ORF">NDU88_004547</name>
</gene>
<reference evidence="2" key="1">
    <citation type="journal article" date="2022" name="bioRxiv">
        <title>Sequencing and chromosome-scale assembly of the giantPleurodeles waltlgenome.</title>
        <authorList>
            <person name="Brown T."/>
            <person name="Elewa A."/>
            <person name="Iarovenko S."/>
            <person name="Subramanian E."/>
            <person name="Araus A.J."/>
            <person name="Petzold A."/>
            <person name="Susuki M."/>
            <person name="Suzuki K.-i.T."/>
            <person name="Hayashi T."/>
            <person name="Toyoda A."/>
            <person name="Oliveira C."/>
            <person name="Osipova E."/>
            <person name="Leigh N.D."/>
            <person name="Simon A."/>
            <person name="Yun M.H."/>
        </authorList>
    </citation>
    <scope>NUCLEOTIDE SEQUENCE</scope>
    <source>
        <strain evidence="2">20211129_DDA</strain>
        <tissue evidence="2">Liver</tissue>
    </source>
</reference>
<protein>
    <submittedName>
        <fullName evidence="2">Uncharacterized protein</fullName>
    </submittedName>
</protein>